<name>A0A4Y9YV95_9AGAM</name>
<dbReference type="STRING" id="205917.A0A4Y9YV95"/>
<evidence type="ECO:0000313" key="2">
    <source>
        <dbReference type="EMBL" id="TFY65638.1"/>
    </source>
</evidence>
<dbReference type="Pfam" id="PF00583">
    <property type="entry name" value="Acetyltransf_1"/>
    <property type="match status" value="1"/>
</dbReference>
<organism evidence="2 3">
    <name type="scientific">Dentipellis fragilis</name>
    <dbReference type="NCBI Taxonomy" id="205917"/>
    <lineage>
        <taxon>Eukaryota</taxon>
        <taxon>Fungi</taxon>
        <taxon>Dikarya</taxon>
        <taxon>Basidiomycota</taxon>
        <taxon>Agaricomycotina</taxon>
        <taxon>Agaricomycetes</taxon>
        <taxon>Russulales</taxon>
        <taxon>Hericiaceae</taxon>
        <taxon>Dentipellis</taxon>
    </lineage>
</organism>
<accession>A0A4Y9YV95</accession>
<comment type="caution">
    <text evidence="2">The sequence shown here is derived from an EMBL/GenBank/DDBJ whole genome shotgun (WGS) entry which is preliminary data.</text>
</comment>
<dbReference type="PROSITE" id="PS51186">
    <property type="entry name" value="GNAT"/>
    <property type="match status" value="1"/>
</dbReference>
<dbReference type="PANTHER" id="PTHR13170">
    <property type="entry name" value="O-GLCNACASE"/>
    <property type="match status" value="1"/>
</dbReference>
<dbReference type="CDD" id="cd04301">
    <property type="entry name" value="NAT_SF"/>
    <property type="match status" value="1"/>
</dbReference>
<dbReference type="Proteomes" id="UP000298327">
    <property type="component" value="Unassembled WGS sequence"/>
</dbReference>
<sequence length="221" mass="24146">MTLTIRPATAADSPALSRICLVTGDVGASAEPLHTHGELPGLVWALPYVHIPDVTWGFVVVDDSAPDDHSTAAVKGYILGASDTRAFEAKAEETWWPPLRAKYPLDPPAAQSEARKRTDADNNYVKILHSAPAPASEACLAWSPAHMHVDLLPELQRQGWGRKLVDVAVKELTARGVDSLWLGMDPRNESARQFYVRLGFEPIDGAPASYMGLRFKNWKGV</sequence>
<dbReference type="OrthoDB" id="9975416at2759"/>
<dbReference type="InterPro" id="IPR051822">
    <property type="entry name" value="Glycosyl_Hydrolase_84"/>
</dbReference>
<dbReference type="SUPFAM" id="SSF55729">
    <property type="entry name" value="Acyl-CoA N-acyltransferases (Nat)"/>
    <property type="match status" value="1"/>
</dbReference>
<dbReference type="InterPro" id="IPR016181">
    <property type="entry name" value="Acyl_CoA_acyltransferase"/>
</dbReference>
<evidence type="ECO:0000313" key="3">
    <source>
        <dbReference type="Proteomes" id="UP000298327"/>
    </source>
</evidence>
<evidence type="ECO:0000259" key="1">
    <source>
        <dbReference type="PROSITE" id="PS51186"/>
    </source>
</evidence>
<dbReference type="InterPro" id="IPR000182">
    <property type="entry name" value="GNAT_dom"/>
</dbReference>
<reference evidence="2 3" key="1">
    <citation type="submission" date="2019-02" db="EMBL/GenBank/DDBJ databases">
        <title>Genome sequencing of the rare red list fungi Dentipellis fragilis.</title>
        <authorList>
            <person name="Buettner E."/>
            <person name="Kellner H."/>
        </authorList>
    </citation>
    <scope>NUCLEOTIDE SEQUENCE [LARGE SCALE GENOMIC DNA]</scope>
    <source>
        <strain evidence="2 3">DSM 105465</strain>
    </source>
</reference>
<protein>
    <recommendedName>
        <fullName evidence="1">N-acetyltransferase domain-containing protein</fullName>
    </recommendedName>
</protein>
<gene>
    <name evidence="2" type="ORF">EVG20_g5447</name>
</gene>
<dbReference type="EMBL" id="SEOQ01000322">
    <property type="protein sequence ID" value="TFY65638.1"/>
    <property type="molecule type" value="Genomic_DNA"/>
</dbReference>
<keyword evidence="3" id="KW-1185">Reference proteome</keyword>
<dbReference type="Gene3D" id="3.40.630.30">
    <property type="match status" value="1"/>
</dbReference>
<proteinExistence type="predicted"/>
<dbReference type="AlphaFoldDB" id="A0A4Y9YV95"/>
<dbReference type="PANTHER" id="PTHR13170:SF16">
    <property type="entry name" value="PROTEIN O-GLCNACASE"/>
    <property type="match status" value="1"/>
</dbReference>
<feature type="domain" description="N-acetyltransferase" evidence="1">
    <location>
        <begin position="82"/>
        <end position="221"/>
    </location>
</feature>
<dbReference type="GO" id="GO:0016747">
    <property type="term" value="F:acyltransferase activity, transferring groups other than amino-acyl groups"/>
    <property type="evidence" value="ECO:0007669"/>
    <property type="project" value="InterPro"/>
</dbReference>